<sequence length="91" mass="10184">MPSKPSSLYIKHVKVSPDLIADEQRSALEVDVPSTVDAIGFDAKLARKVLNRLNSKLLTGDGYPPLNDNLVCVDNVRQFRSQLTWEEGRFV</sequence>
<gene>
    <name evidence="1" type="ORF">ECPE_LOCUS9137</name>
</gene>
<evidence type="ECO:0000313" key="1">
    <source>
        <dbReference type="EMBL" id="VDP84848.1"/>
    </source>
</evidence>
<dbReference type="AlphaFoldDB" id="A0A3P8HLY6"/>
<dbReference type="EMBL" id="UZAN01046968">
    <property type="protein sequence ID" value="VDP84848.1"/>
    <property type="molecule type" value="Genomic_DNA"/>
</dbReference>
<proteinExistence type="predicted"/>
<evidence type="ECO:0000313" key="2">
    <source>
        <dbReference type="Proteomes" id="UP000272942"/>
    </source>
</evidence>
<reference evidence="1 2" key="1">
    <citation type="submission" date="2018-11" db="EMBL/GenBank/DDBJ databases">
        <authorList>
            <consortium name="Pathogen Informatics"/>
        </authorList>
    </citation>
    <scope>NUCLEOTIDE SEQUENCE [LARGE SCALE GENOMIC DNA]</scope>
    <source>
        <strain evidence="1 2">Egypt</strain>
    </source>
</reference>
<accession>A0A3P8HLY6</accession>
<organism evidence="1 2">
    <name type="scientific">Echinostoma caproni</name>
    <dbReference type="NCBI Taxonomy" id="27848"/>
    <lineage>
        <taxon>Eukaryota</taxon>
        <taxon>Metazoa</taxon>
        <taxon>Spiralia</taxon>
        <taxon>Lophotrochozoa</taxon>
        <taxon>Platyhelminthes</taxon>
        <taxon>Trematoda</taxon>
        <taxon>Digenea</taxon>
        <taxon>Plagiorchiida</taxon>
        <taxon>Echinostomata</taxon>
        <taxon>Echinostomatoidea</taxon>
        <taxon>Echinostomatidae</taxon>
        <taxon>Echinostoma</taxon>
    </lineage>
</organism>
<name>A0A3P8HLY6_9TREM</name>
<dbReference type="Proteomes" id="UP000272942">
    <property type="component" value="Unassembled WGS sequence"/>
</dbReference>
<protein>
    <submittedName>
        <fullName evidence="1">Uncharacterized protein</fullName>
    </submittedName>
</protein>
<keyword evidence="2" id="KW-1185">Reference proteome</keyword>